<feature type="compositionally biased region" description="Basic and acidic residues" evidence="1">
    <location>
        <begin position="110"/>
        <end position="136"/>
    </location>
</feature>
<evidence type="ECO:0000313" key="3">
    <source>
        <dbReference type="EMBL" id="PIP34041.1"/>
    </source>
</evidence>
<name>A0A2G9ZLS7_9BACT</name>
<gene>
    <name evidence="3" type="ORF">COX22_01025</name>
</gene>
<comment type="caution">
    <text evidence="3">The sequence shown here is derived from an EMBL/GenBank/DDBJ whole genome shotgun (WGS) entry which is preliminary data.</text>
</comment>
<dbReference type="Pfam" id="PF11775">
    <property type="entry name" value="CobT_C"/>
    <property type="match status" value="1"/>
</dbReference>
<feature type="compositionally biased region" description="Gly residues" evidence="1">
    <location>
        <begin position="11"/>
        <end position="21"/>
    </location>
</feature>
<protein>
    <recommendedName>
        <fullName evidence="2">Cobalamin biosynthesis protein CobT VWA domain-containing protein</fullName>
    </recommendedName>
</protein>
<dbReference type="Proteomes" id="UP000230729">
    <property type="component" value="Unassembled WGS sequence"/>
</dbReference>
<sequence>MNKKKETDGVQNGGEGEGLAGENGEIEEGGQNGAPIGLDSLSDELKKKIKDYIETLSDEKKQELGEKADKSIKDFEKELNKDFGGKLTEKPEDRGEGYSKKEDGESDEENKDKDRNRKTADDAKESDFSKKDQEQFKKDLESIFSETKDDPYHKALKEIAPMIDNLSGDLRDVFIKRKQQAFEAEYNDEMREKLNQILPEVDDDNPGGNNNCGDNNDGECLLAASEHIEKQMAGNKFLIVLSDGKPWMDSSKKPPEQLDRELKEAVRQIKINTEQKLIGIGLLSSAVKKYYEHNMPNVSTQDISEVLGQTIRDIIENY</sequence>
<proteinExistence type="predicted"/>
<feature type="compositionally biased region" description="Basic and acidic residues" evidence="1">
    <location>
        <begin position="78"/>
        <end position="103"/>
    </location>
</feature>
<dbReference type="EMBL" id="PCSD01000023">
    <property type="protein sequence ID" value="PIP34041.1"/>
    <property type="molecule type" value="Genomic_DNA"/>
</dbReference>
<dbReference type="AlphaFoldDB" id="A0A2G9ZLS7"/>
<feature type="region of interest" description="Disordered" evidence="1">
    <location>
        <begin position="78"/>
        <end position="136"/>
    </location>
</feature>
<evidence type="ECO:0000256" key="1">
    <source>
        <dbReference type="SAM" id="MobiDB-lite"/>
    </source>
</evidence>
<feature type="region of interest" description="Disordered" evidence="1">
    <location>
        <begin position="54"/>
        <end position="73"/>
    </location>
</feature>
<feature type="region of interest" description="Disordered" evidence="1">
    <location>
        <begin position="1"/>
        <end position="39"/>
    </location>
</feature>
<feature type="domain" description="Cobalamin biosynthesis protein CobT VWA" evidence="2">
    <location>
        <begin position="214"/>
        <end position="306"/>
    </location>
</feature>
<organism evidence="3 4">
    <name type="scientific">Candidatus Falkowbacteria bacterium CG23_combo_of_CG06-09_8_20_14_all_49_15</name>
    <dbReference type="NCBI Taxonomy" id="1974572"/>
    <lineage>
        <taxon>Bacteria</taxon>
        <taxon>Candidatus Falkowiibacteriota</taxon>
    </lineage>
</organism>
<accession>A0A2G9ZLS7</accession>
<reference evidence="3 4" key="1">
    <citation type="submission" date="2017-09" db="EMBL/GenBank/DDBJ databases">
        <title>Depth-based differentiation of microbial function through sediment-hosted aquifers and enrichment of novel symbionts in the deep terrestrial subsurface.</title>
        <authorList>
            <person name="Probst A.J."/>
            <person name="Ladd B."/>
            <person name="Jarett J.K."/>
            <person name="Geller-Mcgrath D.E."/>
            <person name="Sieber C.M."/>
            <person name="Emerson J.B."/>
            <person name="Anantharaman K."/>
            <person name="Thomas B.C."/>
            <person name="Malmstrom R."/>
            <person name="Stieglmeier M."/>
            <person name="Klingl A."/>
            <person name="Woyke T."/>
            <person name="Ryan C.M."/>
            <person name="Banfield J.F."/>
        </authorList>
    </citation>
    <scope>NUCLEOTIDE SEQUENCE [LARGE SCALE GENOMIC DNA]</scope>
    <source>
        <strain evidence="3">CG23_combo_of_CG06-09_8_20_14_all_49_15</strain>
    </source>
</reference>
<dbReference type="InterPro" id="IPR025861">
    <property type="entry name" value="CobT_VWA_dom"/>
</dbReference>
<evidence type="ECO:0000259" key="2">
    <source>
        <dbReference type="Pfam" id="PF11775"/>
    </source>
</evidence>
<evidence type="ECO:0000313" key="4">
    <source>
        <dbReference type="Proteomes" id="UP000230729"/>
    </source>
</evidence>